<proteinExistence type="inferred from homology"/>
<sequence length="78" mass="8143">MPFVDIRLAGPVTRDQKSALVADITRSLAERLGKPAAAVQVTITEYALENYGAGGELLVDRLSAAAIGEDANAADTSR</sequence>
<dbReference type="EC" id="5.3.2.6" evidence="4"/>
<evidence type="ECO:0000256" key="2">
    <source>
        <dbReference type="ARBA" id="ARBA00023235"/>
    </source>
</evidence>
<dbReference type="Pfam" id="PF01361">
    <property type="entry name" value="Tautomerase"/>
    <property type="match status" value="1"/>
</dbReference>
<keyword evidence="5" id="KW-1185">Reference proteome</keyword>
<comment type="caution">
    <text evidence="4">The sequence shown here is derived from an EMBL/GenBank/DDBJ whole genome shotgun (WGS) entry which is preliminary data.</text>
</comment>
<dbReference type="RefSeq" id="WP_188073232.1">
    <property type="nucleotide sequence ID" value="NZ_BSPS01000082.1"/>
</dbReference>
<dbReference type="InterPro" id="IPR004370">
    <property type="entry name" value="4-OT-like_dom"/>
</dbReference>
<feature type="domain" description="4-oxalocrotonate tautomerase-like" evidence="3">
    <location>
        <begin position="2"/>
        <end position="61"/>
    </location>
</feature>
<protein>
    <submittedName>
        <fullName evidence="4">4-oxalocrotonate tautomerase</fullName>
        <ecNumber evidence="4">5.3.2.6</ecNumber>
    </submittedName>
</protein>
<comment type="similarity">
    <text evidence="1">Belongs to the 4-oxalocrotonate tautomerase family.</text>
</comment>
<gene>
    <name evidence="4" type="ORF">GGR43_003499</name>
</gene>
<accession>A0A7W6FRJ3</accession>
<dbReference type="GO" id="GO:0016853">
    <property type="term" value="F:isomerase activity"/>
    <property type="evidence" value="ECO:0007669"/>
    <property type="project" value="UniProtKB-KW"/>
</dbReference>
<evidence type="ECO:0000259" key="3">
    <source>
        <dbReference type="Pfam" id="PF01361"/>
    </source>
</evidence>
<dbReference type="EMBL" id="JACIDT010000015">
    <property type="protein sequence ID" value="MBB3927762.1"/>
    <property type="molecule type" value="Genomic_DNA"/>
</dbReference>
<name>A0A7W6FRJ3_9SPHN</name>
<dbReference type="Gene3D" id="3.30.429.10">
    <property type="entry name" value="Macrophage Migration Inhibitory Factor"/>
    <property type="match status" value="1"/>
</dbReference>
<dbReference type="InterPro" id="IPR014347">
    <property type="entry name" value="Tautomerase/MIF_sf"/>
</dbReference>
<dbReference type="PANTHER" id="PTHR35530">
    <property type="entry name" value="TAUTOMERASE-RELATED"/>
    <property type="match status" value="1"/>
</dbReference>
<dbReference type="PANTHER" id="PTHR35530:SF1">
    <property type="entry name" value="2-HYDROXYMUCONATE TAUTOMERASE"/>
    <property type="match status" value="1"/>
</dbReference>
<organism evidence="4 5">
    <name type="scientific">Sphingobium jiangsuense</name>
    <dbReference type="NCBI Taxonomy" id="870476"/>
    <lineage>
        <taxon>Bacteria</taxon>
        <taxon>Pseudomonadati</taxon>
        <taxon>Pseudomonadota</taxon>
        <taxon>Alphaproteobacteria</taxon>
        <taxon>Sphingomonadales</taxon>
        <taxon>Sphingomonadaceae</taxon>
        <taxon>Sphingobium</taxon>
    </lineage>
</organism>
<evidence type="ECO:0000256" key="1">
    <source>
        <dbReference type="ARBA" id="ARBA00006723"/>
    </source>
</evidence>
<evidence type="ECO:0000313" key="5">
    <source>
        <dbReference type="Proteomes" id="UP000571950"/>
    </source>
</evidence>
<dbReference type="AlphaFoldDB" id="A0A7W6FRJ3"/>
<dbReference type="SUPFAM" id="SSF55331">
    <property type="entry name" value="Tautomerase/MIF"/>
    <property type="match status" value="1"/>
</dbReference>
<keyword evidence="2 4" id="KW-0413">Isomerase</keyword>
<dbReference type="Proteomes" id="UP000571950">
    <property type="component" value="Unassembled WGS sequence"/>
</dbReference>
<reference evidence="4 5" key="1">
    <citation type="submission" date="2020-08" db="EMBL/GenBank/DDBJ databases">
        <title>Genomic Encyclopedia of Type Strains, Phase IV (KMG-IV): sequencing the most valuable type-strain genomes for metagenomic binning, comparative biology and taxonomic classification.</title>
        <authorList>
            <person name="Goeker M."/>
        </authorList>
    </citation>
    <scope>NUCLEOTIDE SEQUENCE [LARGE SCALE GENOMIC DNA]</scope>
    <source>
        <strain evidence="4 5">DSM 26189</strain>
    </source>
</reference>
<evidence type="ECO:0000313" key="4">
    <source>
        <dbReference type="EMBL" id="MBB3927762.1"/>
    </source>
</evidence>